<proteinExistence type="predicted"/>
<evidence type="ECO:0000256" key="3">
    <source>
        <dbReference type="ARBA" id="ARBA00022692"/>
    </source>
</evidence>
<comment type="subcellular location">
    <subcellularLocation>
        <location evidence="1">Cell membrane</location>
        <topology evidence="1">Multi-pass membrane protein</topology>
    </subcellularLocation>
</comment>
<dbReference type="InterPro" id="IPR029151">
    <property type="entry name" value="Sensor-like_sf"/>
</dbReference>
<keyword evidence="3 6" id="KW-0812">Transmembrane</keyword>
<evidence type="ECO:0000313" key="9">
    <source>
        <dbReference type="Proteomes" id="UP000322294"/>
    </source>
</evidence>
<dbReference type="CDD" id="cd12914">
    <property type="entry name" value="PDC1_DGC_like"/>
    <property type="match status" value="1"/>
</dbReference>
<name>A0A5S5ARM6_9FIRM</name>
<dbReference type="RefSeq" id="WP_148867355.1">
    <property type="nucleotide sequence ID" value="NZ_VNHO01000016.1"/>
</dbReference>
<protein>
    <submittedName>
        <fullName evidence="8">Cache domain-containing protein</fullName>
    </submittedName>
</protein>
<comment type="caution">
    <text evidence="8">The sequence shown here is derived from an EMBL/GenBank/DDBJ whole genome shotgun (WGS) entry which is preliminary data.</text>
</comment>
<gene>
    <name evidence="8" type="ORF">LZ11_01613</name>
</gene>
<evidence type="ECO:0000256" key="4">
    <source>
        <dbReference type="ARBA" id="ARBA00022989"/>
    </source>
</evidence>
<evidence type="ECO:0000256" key="6">
    <source>
        <dbReference type="SAM" id="Phobius"/>
    </source>
</evidence>
<evidence type="ECO:0000256" key="1">
    <source>
        <dbReference type="ARBA" id="ARBA00004651"/>
    </source>
</evidence>
<sequence length="172" mass="18645">MDKSLRKPVAVMVALAIPVLVFALLALAMGADVRAILVPFLLAMILTGFLSFGGYRVFIRPLNVLAESVRQFINGVTTSLSKLSKSTGFFGFIYGPVHDSLVHINLVYIINGTPGQNYAYRQWFQEAMKGNVYVSKPYVSTTGELCMAVSVPVKSEKGQVIGVLAADINLSL</sequence>
<dbReference type="Gene3D" id="3.30.450.20">
    <property type="entry name" value="PAS domain"/>
    <property type="match status" value="1"/>
</dbReference>
<dbReference type="InterPro" id="IPR033479">
    <property type="entry name" value="dCache_1"/>
</dbReference>
<keyword evidence="9" id="KW-1185">Reference proteome</keyword>
<dbReference type="AlphaFoldDB" id="A0A5S5ARM6"/>
<evidence type="ECO:0000313" key="8">
    <source>
        <dbReference type="EMBL" id="TYP53262.1"/>
    </source>
</evidence>
<accession>A0A5S5ARM6</accession>
<reference evidence="8 9" key="1">
    <citation type="submission" date="2019-07" db="EMBL/GenBank/DDBJ databases">
        <title>Genomic Encyclopedia of Type Strains, Phase I: the one thousand microbial genomes (KMG-I) project.</title>
        <authorList>
            <person name="Kyrpides N."/>
        </authorList>
    </citation>
    <scope>NUCLEOTIDE SEQUENCE [LARGE SCALE GENOMIC DNA]</scope>
    <source>
        <strain evidence="8 9">DSM 16647</strain>
    </source>
</reference>
<dbReference type="OrthoDB" id="9816519at2"/>
<evidence type="ECO:0000256" key="2">
    <source>
        <dbReference type="ARBA" id="ARBA00022475"/>
    </source>
</evidence>
<dbReference type="Pfam" id="PF02743">
    <property type="entry name" value="dCache_1"/>
    <property type="match status" value="1"/>
</dbReference>
<keyword evidence="5 6" id="KW-0472">Membrane</keyword>
<dbReference type="SUPFAM" id="SSF103190">
    <property type="entry name" value="Sensory domain-like"/>
    <property type="match status" value="1"/>
</dbReference>
<evidence type="ECO:0000256" key="5">
    <source>
        <dbReference type="ARBA" id="ARBA00023136"/>
    </source>
</evidence>
<organism evidence="8 9">
    <name type="scientific">Thermosediminibacter litoriperuensis</name>
    <dbReference type="NCBI Taxonomy" id="291989"/>
    <lineage>
        <taxon>Bacteria</taxon>
        <taxon>Bacillati</taxon>
        <taxon>Bacillota</taxon>
        <taxon>Clostridia</taxon>
        <taxon>Thermosediminibacterales</taxon>
        <taxon>Thermosediminibacteraceae</taxon>
        <taxon>Thermosediminibacter</taxon>
    </lineage>
</organism>
<dbReference type="Proteomes" id="UP000322294">
    <property type="component" value="Unassembled WGS sequence"/>
</dbReference>
<dbReference type="EMBL" id="VNHO01000016">
    <property type="protein sequence ID" value="TYP53262.1"/>
    <property type="molecule type" value="Genomic_DNA"/>
</dbReference>
<evidence type="ECO:0000259" key="7">
    <source>
        <dbReference type="Pfam" id="PF02743"/>
    </source>
</evidence>
<keyword evidence="4 6" id="KW-1133">Transmembrane helix</keyword>
<keyword evidence="2" id="KW-1003">Cell membrane</keyword>
<feature type="transmembrane region" description="Helical" evidence="6">
    <location>
        <begin position="40"/>
        <end position="58"/>
    </location>
</feature>
<dbReference type="GO" id="GO:0005886">
    <property type="term" value="C:plasma membrane"/>
    <property type="evidence" value="ECO:0007669"/>
    <property type="project" value="UniProtKB-SubCell"/>
</dbReference>
<feature type="domain" description="Cache" evidence="7">
    <location>
        <begin position="108"/>
        <end position="171"/>
    </location>
</feature>